<name>A0A0F9LJB5_9ZZZZ</name>
<comment type="caution">
    <text evidence="1">The sequence shown here is derived from an EMBL/GenBank/DDBJ whole genome shotgun (WGS) entry which is preliminary data.</text>
</comment>
<evidence type="ECO:0000313" key="1">
    <source>
        <dbReference type="EMBL" id="KKM95139.1"/>
    </source>
</evidence>
<dbReference type="EMBL" id="LAZR01006048">
    <property type="protein sequence ID" value="KKM95139.1"/>
    <property type="molecule type" value="Genomic_DNA"/>
</dbReference>
<reference evidence="1" key="1">
    <citation type="journal article" date="2015" name="Nature">
        <title>Complex archaea that bridge the gap between prokaryotes and eukaryotes.</title>
        <authorList>
            <person name="Spang A."/>
            <person name="Saw J.H."/>
            <person name="Jorgensen S.L."/>
            <person name="Zaremba-Niedzwiedzka K."/>
            <person name="Martijn J."/>
            <person name="Lind A.E."/>
            <person name="van Eijk R."/>
            <person name="Schleper C."/>
            <person name="Guy L."/>
            <person name="Ettema T.J."/>
        </authorList>
    </citation>
    <scope>NUCLEOTIDE SEQUENCE</scope>
</reference>
<dbReference type="SUPFAM" id="SSF81301">
    <property type="entry name" value="Nucleotidyltransferase"/>
    <property type="match status" value="1"/>
</dbReference>
<accession>A0A0F9LJB5</accession>
<protein>
    <recommendedName>
        <fullName evidence="2">Polymerase nucleotidyl transferase domain-containing protein</fullName>
    </recommendedName>
</protein>
<evidence type="ECO:0008006" key="2">
    <source>
        <dbReference type="Google" id="ProtNLM"/>
    </source>
</evidence>
<dbReference type="Gene3D" id="3.30.460.10">
    <property type="entry name" value="Beta Polymerase, domain 2"/>
    <property type="match status" value="1"/>
</dbReference>
<organism evidence="1">
    <name type="scientific">marine sediment metagenome</name>
    <dbReference type="NCBI Taxonomy" id="412755"/>
    <lineage>
        <taxon>unclassified sequences</taxon>
        <taxon>metagenomes</taxon>
        <taxon>ecological metagenomes</taxon>
    </lineage>
</organism>
<dbReference type="InterPro" id="IPR043519">
    <property type="entry name" value="NT_sf"/>
</dbReference>
<dbReference type="AlphaFoldDB" id="A0A0F9LJB5"/>
<gene>
    <name evidence="1" type="ORF">LCGC14_1191210</name>
</gene>
<sequence>MKKLNRLICTPMDNEEFLRTVLNDLEPPQSQVDSLLRLRDRVRSCIFEHIGGKKSMFMAGSFKKDTMIRQHYDLDMFLIWTHGFMPLKDLFYEVEHALNYKWKRIKKKRVGWRIPYENEFHVDVIPTIQDSFESDYSLLYNCYKKKKLKTSMHIHTEEIEKYNRRDVIKLLKLWKYRQNVPIKTFILEVLTHLACYNVTRRSLSVQLEKVFEYISNNIVDNYFYDPANKDNIISDDLTLYEKHEIRDKAYKALKRKYWGQIFEKIR</sequence>
<proteinExistence type="predicted"/>